<dbReference type="PRINTS" id="PR00050">
    <property type="entry name" value="COLDSHOCK"/>
</dbReference>
<dbReference type="InterPro" id="IPR011129">
    <property type="entry name" value="CSD"/>
</dbReference>
<sequence>MPSGKVKWFDADKGFGFLSQDDGPDVYVHSDALPEGIATLKAGTKVEFGIAQGRRGDQALQVRVVDAPASVTRNQRNAQRKQPEAMVTIVEDLIKMLEGVEEGYRRGRHPERASARGTAKVLRALADELEI</sequence>
<dbReference type="EMBL" id="CAFBMW010000007">
    <property type="protein sequence ID" value="CAB4930811.1"/>
    <property type="molecule type" value="Genomic_DNA"/>
</dbReference>
<dbReference type="PANTHER" id="PTHR11544">
    <property type="entry name" value="COLD SHOCK DOMAIN CONTAINING PROTEINS"/>
    <property type="match status" value="1"/>
</dbReference>
<accession>A0A6J7IJ87</accession>
<proteinExistence type="predicted"/>
<dbReference type="InterPro" id="IPR050181">
    <property type="entry name" value="Cold_shock_domain"/>
</dbReference>
<dbReference type="PROSITE" id="PS51857">
    <property type="entry name" value="CSD_2"/>
    <property type="match status" value="1"/>
</dbReference>
<dbReference type="SMART" id="SM00357">
    <property type="entry name" value="CSP"/>
    <property type="match status" value="1"/>
</dbReference>
<name>A0A6J7IJ87_9ZZZZ</name>
<reference evidence="2" key="1">
    <citation type="submission" date="2020-05" db="EMBL/GenBank/DDBJ databases">
        <authorList>
            <person name="Chiriac C."/>
            <person name="Salcher M."/>
            <person name="Ghai R."/>
            <person name="Kavagutti S V."/>
        </authorList>
    </citation>
    <scope>NUCLEOTIDE SEQUENCE</scope>
</reference>
<dbReference type="GO" id="GO:0003676">
    <property type="term" value="F:nucleic acid binding"/>
    <property type="evidence" value="ECO:0007669"/>
    <property type="project" value="InterPro"/>
</dbReference>
<gene>
    <name evidence="2" type="ORF">UFOPK3662_01208</name>
</gene>
<organism evidence="2">
    <name type="scientific">freshwater metagenome</name>
    <dbReference type="NCBI Taxonomy" id="449393"/>
    <lineage>
        <taxon>unclassified sequences</taxon>
        <taxon>metagenomes</taxon>
        <taxon>ecological metagenomes</taxon>
    </lineage>
</organism>
<protein>
    <submittedName>
        <fullName evidence="2">Unannotated protein</fullName>
    </submittedName>
</protein>
<dbReference type="InterPro" id="IPR002059">
    <property type="entry name" value="CSP_DNA-bd"/>
</dbReference>
<dbReference type="Gene3D" id="2.40.50.140">
    <property type="entry name" value="Nucleic acid-binding proteins"/>
    <property type="match status" value="1"/>
</dbReference>
<evidence type="ECO:0000313" key="2">
    <source>
        <dbReference type="EMBL" id="CAB4930811.1"/>
    </source>
</evidence>
<evidence type="ECO:0000259" key="1">
    <source>
        <dbReference type="PROSITE" id="PS51857"/>
    </source>
</evidence>
<dbReference type="SUPFAM" id="SSF50249">
    <property type="entry name" value="Nucleic acid-binding proteins"/>
    <property type="match status" value="1"/>
</dbReference>
<dbReference type="Pfam" id="PF00313">
    <property type="entry name" value="CSD"/>
    <property type="match status" value="1"/>
</dbReference>
<dbReference type="InterPro" id="IPR012340">
    <property type="entry name" value="NA-bd_OB-fold"/>
</dbReference>
<dbReference type="AlphaFoldDB" id="A0A6J7IJ87"/>
<dbReference type="CDD" id="cd04458">
    <property type="entry name" value="CSP_CDS"/>
    <property type="match status" value="1"/>
</dbReference>
<feature type="domain" description="CSD" evidence="1">
    <location>
        <begin position="1"/>
        <end position="64"/>
    </location>
</feature>